<evidence type="ECO:0000313" key="3">
    <source>
        <dbReference type="Proteomes" id="UP000782519"/>
    </source>
</evidence>
<gene>
    <name evidence="2" type="ORF">HZA66_14230</name>
</gene>
<accession>A0A933VV61</accession>
<dbReference type="Proteomes" id="UP000782519">
    <property type="component" value="Unassembled WGS sequence"/>
</dbReference>
<feature type="region of interest" description="Disordered" evidence="1">
    <location>
        <begin position="1"/>
        <end position="25"/>
    </location>
</feature>
<sequence length="98" mass="11175">MTNIWIDQGDERPRNFGTSDAAEPELIEPMPVPVMPVQPRTRYTDQPVRPSSNFVAQLMAVERGYPQTRDVYRAEPDQATAAYRSAKAYEAGRTRRFS</sequence>
<reference evidence="2" key="1">
    <citation type="submission" date="2020-07" db="EMBL/GenBank/DDBJ databases">
        <title>Huge and variable diversity of episymbiotic CPR bacteria and DPANN archaea in groundwater ecosystems.</title>
        <authorList>
            <person name="He C.Y."/>
            <person name="Keren R."/>
            <person name="Whittaker M."/>
            <person name="Farag I.F."/>
            <person name="Doudna J."/>
            <person name="Cate J.H.D."/>
            <person name="Banfield J.F."/>
        </authorList>
    </citation>
    <scope>NUCLEOTIDE SEQUENCE</scope>
    <source>
        <strain evidence="2">NC_groundwater_1818_Pr3_B-0.1um_66_35</strain>
    </source>
</reference>
<proteinExistence type="predicted"/>
<protein>
    <submittedName>
        <fullName evidence="2">Uncharacterized protein</fullName>
    </submittedName>
</protein>
<organism evidence="2 3">
    <name type="scientific">Rhodopseudomonas palustris</name>
    <dbReference type="NCBI Taxonomy" id="1076"/>
    <lineage>
        <taxon>Bacteria</taxon>
        <taxon>Pseudomonadati</taxon>
        <taxon>Pseudomonadota</taxon>
        <taxon>Alphaproteobacteria</taxon>
        <taxon>Hyphomicrobiales</taxon>
        <taxon>Nitrobacteraceae</taxon>
        <taxon>Rhodopseudomonas</taxon>
    </lineage>
</organism>
<evidence type="ECO:0000313" key="2">
    <source>
        <dbReference type="EMBL" id="MBI5130594.1"/>
    </source>
</evidence>
<comment type="caution">
    <text evidence="2">The sequence shown here is derived from an EMBL/GenBank/DDBJ whole genome shotgun (WGS) entry which is preliminary data.</text>
</comment>
<dbReference type="AlphaFoldDB" id="A0A933VV61"/>
<name>A0A933VV61_RHOPL</name>
<evidence type="ECO:0000256" key="1">
    <source>
        <dbReference type="SAM" id="MobiDB-lite"/>
    </source>
</evidence>
<dbReference type="EMBL" id="JACRJB010000040">
    <property type="protein sequence ID" value="MBI5130594.1"/>
    <property type="molecule type" value="Genomic_DNA"/>
</dbReference>